<reference evidence="2 3" key="1">
    <citation type="submission" date="2024-01" db="EMBL/GenBank/DDBJ databases">
        <title>Complete Genome Sequence of Alkalicoccus halolimnae BZ-SZ-XJ29T, a Moderately Halophilic Bacterium Isolated from a Salt Lake.</title>
        <authorList>
            <person name="Zhao B."/>
        </authorList>
    </citation>
    <scope>NUCLEOTIDE SEQUENCE [LARGE SCALE GENOMIC DNA]</scope>
    <source>
        <strain evidence="2 3">BZ-SZ-XJ29</strain>
    </source>
</reference>
<proteinExistence type="predicted"/>
<dbReference type="Proteomes" id="UP000321816">
    <property type="component" value="Chromosome"/>
</dbReference>
<dbReference type="PANTHER" id="PTHR37038:SF14">
    <property type="entry name" value="TRANSCRIPTIONAL ACTIVATOR"/>
    <property type="match status" value="1"/>
</dbReference>
<dbReference type="InterPro" id="IPR053163">
    <property type="entry name" value="HTH-type_regulator_Rgg"/>
</dbReference>
<dbReference type="InterPro" id="IPR001387">
    <property type="entry name" value="Cro/C1-type_HTH"/>
</dbReference>
<dbReference type="InterPro" id="IPR011990">
    <property type="entry name" value="TPR-like_helical_dom_sf"/>
</dbReference>
<dbReference type="Pfam" id="PF18768">
    <property type="entry name" value="RNPP_C"/>
    <property type="match status" value="1"/>
</dbReference>
<dbReference type="OrthoDB" id="1150409at2"/>
<dbReference type="PANTHER" id="PTHR37038">
    <property type="entry name" value="TRANSCRIPTIONAL REGULATOR-RELATED"/>
    <property type="match status" value="1"/>
</dbReference>
<dbReference type="KEGG" id="ahal:FTX54_005185"/>
<feature type="domain" description="HTH cro/C1-type" evidence="1">
    <location>
        <begin position="9"/>
        <end position="62"/>
    </location>
</feature>
<dbReference type="RefSeq" id="WP_147804008.1">
    <property type="nucleotide sequence ID" value="NZ_CP144914.1"/>
</dbReference>
<dbReference type="SUPFAM" id="SSF47413">
    <property type="entry name" value="lambda repressor-like DNA-binding domains"/>
    <property type="match status" value="1"/>
</dbReference>
<protein>
    <submittedName>
        <fullName evidence="2">Helix-turn-helix domain-containing protein</fullName>
    </submittedName>
</protein>
<sequence length="300" mass="35261">MEIDLGRKVRDLRKFYGISQKEVCENICNQSYISKLEKGLVHPSANMLSMLADRLGVSTQYFFDYFVDVTQVNYVYQVIDFISKNLDRAKYEDVLAMVEAEEKNPLFRGHQLQQFLLWRKGICIFHIDENKFKAISFLDKAIEQSETTNKNKSEIELDILLSKANIYSMVDEHNHAAALYEELLSASRKHPYLQNDKLVLRIYYNYSKNQFDQNQFKKSVGLAKSGIKQCLNTDSLYMLADLYFQCGQSLWHSNKKQIEEPLLYLEKSRNVFMLRENEEFAGFVEEEIEDIKNYVKHTDL</sequence>
<dbReference type="SMART" id="SM00530">
    <property type="entry name" value="HTH_XRE"/>
    <property type="match status" value="1"/>
</dbReference>
<dbReference type="CDD" id="cd00093">
    <property type="entry name" value="HTH_XRE"/>
    <property type="match status" value="1"/>
</dbReference>
<dbReference type="AlphaFoldDB" id="A0A5C7F375"/>
<dbReference type="InterPro" id="IPR010982">
    <property type="entry name" value="Lambda_DNA-bd_dom_sf"/>
</dbReference>
<evidence type="ECO:0000259" key="1">
    <source>
        <dbReference type="PROSITE" id="PS50943"/>
    </source>
</evidence>
<keyword evidence="3" id="KW-1185">Reference proteome</keyword>
<dbReference type="InterPro" id="IPR041315">
    <property type="entry name" value="PlcR_TPR"/>
</dbReference>
<dbReference type="Pfam" id="PF01381">
    <property type="entry name" value="HTH_3"/>
    <property type="match status" value="1"/>
</dbReference>
<name>A0A5C7F375_9BACI</name>
<evidence type="ECO:0000313" key="3">
    <source>
        <dbReference type="Proteomes" id="UP000321816"/>
    </source>
</evidence>
<gene>
    <name evidence="2" type="ORF">FTX54_005185</name>
</gene>
<accession>A0A5C7F375</accession>
<dbReference type="SUPFAM" id="SSF48452">
    <property type="entry name" value="TPR-like"/>
    <property type="match status" value="1"/>
</dbReference>
<evidence type="ECO:0000313" key="2">
    <source>
        <dbReference type="EMBL" id="WWD80958.1"/>
    </source>
</evidence>
<organism evidence="2 3">
    <name type="scientific">Alkalicoccus halolimnae</name>
    <dbReference type="NCBI Taxonomy" id="1667239"/>
    <lineage>
        <taxon>Bacteria</taxon>
        <taxon>Bacillati</taxon>
        <taxon>Bacillota</taxon>
        <taxon>Bacilli</taxon>
        <taxon>Bacillales</taxon>
        <taxon>Bacillaceae</taxon>
        <taxon>Alkalicoccus</taxon>
    </lineage>
</organism>
<dbReference type="Gene3D" id="1.25.40.10">
    <property type="entry name" value="Tetratricopeptide repeat domain"/>
    <property type="match status" value="1"/>
</dbReference>
<dbReference type="EMBL" id="CP144914">
    <property type="protein sequence ID" value="WWD80958.1"/>
    <property type="molecule type" value="Genomic_DNA"/>
</dbReference>
<dbReference type="GO" id="GO:0003677">
    <property type="term" value="F:DNA binding"/>
    <property type="evidence" value="ECO:0007669"/>
    <property type="project" value="InterPro"/>
</dbReference>
<dbReference type="PROSITE" id="PS50943">
    <property type="entry name" value="HTH_CROC1"/>
    <property type="match status" value="1"/>
</dbReference>